<feature type="compositionally biased region" description="Pro residues" evidence="1">
    <location>
        <begin position="81"/>
        <end position="119"/>
    </location>
</feature>
<gene>
    <name evidence="3" type="ORF">TRUGW13939_11383</name>
</gene>
<feature type="compositionally biased region" description="Low complexity" evidence="1">
    <location>
        <begin position="146"/>
        <end position="168"/>
    </location>
</feature>
<dbReference type="PRINTS" id="PR01217">
    <property type="entry name" value="PRICHEXTENSN"/>
</dbReference>
<evidence type="ECO:0000313" key="3">
    <source>
        <dbReference type="EMBL" id="QKX64210.1"/>
    </source>
</evidence>
<sequence>MGFASKIANSQPPGGAAPPAGGGQAVYSGAPPTGYTGGPPPAQGGPPQQQQYQAYNPAQPQGQQAYPPAAQPSGPAQYPGQQPPYPTSSPQPPYPPYNTASPQPPGAHYPGSSPQPPPGQGYQQPAYGQQPQQQSYSRAAPPPPQQQQQYGAAPPQPYGQAPPQAGYPNAPPQGYPPQGAPAGNYGQPPPGGQGYGGAYGGAPPQGGAGLRATPQQLSSYKQLLIGTIQEKQLQAFYPPERLESLVRNLETAPDKIQQLMKEWNVGQEVAMDVLKLALFDTVIYVDDSGSIQFEEDGARLSQLRHYLGLIATAASKFDQDGVNIRFMNSEERGDHIRSKEEAEALVSRVRFSGLTPMGTSLRQKVLDPMVIGPARAGRLDKPVLVITITDGQPAGEPHGAVADGIRSAIDELSRSRYGRGGVSFQFAQVGTDLHARQFLAKLDEDPTIGNFIDCTSNFEVEQDEMSRANPPVHLTRELWIAKVMLGAIDSSYDTKDEKAAGAGRPPPPPAGGQYGGGYNQQPGGYPPQQSQGYGQQPGYGAPPQPGYGQPPQGYGQQPQYGYGQPPSQGQAPPYGQPPPQQQGGYPPQQGYGQPPPPRRY</sequence>
<proteinExistence type="predicted"/>
<dbReference type="KEGG" id="trg:TRUGW13939_11383"/>
<organism evidence="3 4">
    <name type="scientific">Talaromyces rugulosus</name>
    <name type="common">Penicillium rugulosum</name>
    <dbReference type="NCBI Taxonomy" id="121627"/>
    <lineage>
        <taxon>Eukaryota</taxon>
        <taxon>Fungi</taxon>
        <taxon>Dikarya</taxon>
        <taxon>Ascomycota</taxon>
        <taxon>Pezizomycotina</taxon>
        <taxon>Eurotiomycetes</taxon>
        <taxon>Eurotiomycetidae</taxon>
        <taxon>Eurotiales</taxon>
        <taxon>Trichocomaceae</taxon>
        <taxon>Talaromyces</taxon>
        <taxon>Talaromyces sect. Islandici</taxon>
    </lineage>
</organism>
<feature type="compositionally biased region" description="Pro residues" evidence="1">
    <location>
        <begin position="169"/>
        <end position="179"/>
    </location>
</feature>
<protein>
    <recommendedName>
        <fullName evidence="2">VWFA domain-containing protein</fullName>
    </recommendedName>
</protein>
<feature type="compositionally biased region" description="Low complexity" evidence="1">
    <location>
        <begin position="581"/>
        <end position="592"/>
    </location>
</feature>
<dbReference type="Proteomes" id="UP000509510">
    <property type="component" value="Chromosome VI"/>
</dbReference>
<reference evidence="4" key="1">
    <citation type="submission" date="2020-06" db="EMBL/GenBank/DDBJ databases">
        <title>A chromosome-scale genome assembly of Talaromyces rugulosus W13939.</title>
        <authorList>
            <person name="Wang B."/>
            <person name="Guo L."/>
            <person name="Ye K."/>
            <person name="Wang L."/>
        </authorList>
    </citation>
    <scope>NUCLEOTIDE SEQUENCE [LARGE SCALE GENOMIC DNA]</scope>
    <source>
        <strain evidence="4">W13939</strain>
    </source>
</reference>
<dbReference type="RefSeq" id="XP_035350384.1">
    <property type="nucleotide sequence ID" value="XM_035494491.1"/>
</dbReference>
<dbReference type="SUPFAM" id="SSF53300">
    <property type="entry name" value="vWA-like"/>
    <property type="match status" value="1"/>
</dbReference>
<evidence type="ECO:0000256" key="1">
    <source>
        <dbReference type="SAM" id="MobiDB-lite"/>
    </source>
</evidence>
<evidence type="ECO:0000313" key="4">
    <source>
        <dbReference type="Proteomes" id="UP000509510"/>
    </source>
</evidence>
<feature type="compositionally biased region" description="Low complexity" evidence="1">
    <location>
        <begin position="120"/>
        <end position="139"/>
    </location>
</feature>
<feature type="compositionally biased region" description="Low complexity" evidence="1">
    <location>
        <begin position="45"/>
        <end position="80"/>
    </location>
</feature>
<dbReference type="PANTHER" id="PTHR34706:SF2">
    <property type="entry name" value="RFEF"/>
    <property type="match status" value="1"/>
</dbReference>
<evidence type="ECO:0000259" key="2">
    <source>
        <dbReference type="PROSITE" id="PS50234"/>
    </source>
</evidence>
<dbReference type="PROSITE" id="PS50234">
    <property type="entry name" value="VWFA"/>
    <property type="match status" value="1"/>
</dbReference>
<keyword evidence="4" id="KW-1185">Reference proteome</keyword>
<feature type="compositionally biased region" description="Low complexity" evidence="1">
    <location>
        <begin position="546"/>
        <end position="573"/>
    </location>
</feature>
<feature type="compositionally biased region" description="Low complexity" evidence="1">
    <location>
        <begin position="519"/>
        <end position="539"/>
    </location>
</feature>
<name>A0A7H8RCJ2_TALRU</name>
<dbReference type="InterPro" id="IPR036465">
    <property type="entry name" value="vWFA_dom_sf"/>
</dbReference>
<accession>A0A7H8RCJ2</accession>
<feature type="domain" description="VWFA" evidence="2">
    <location>
        <begin position="280"/>
        <end position="478"/>
    </location>
</feature>
<dbReference type="AlphaFoldDB" id="A0A7H8RCJ2"/>
<feature type="compositionally biased region" description="Low complexity" evidence="1">
    <location>
        <begin position="11"/>
        <end position="34"/>
    </location>
</feature>
<feature type="compositionally biased region" description="Gly residues" evidence="1">
    <location>
        <begin position="192"/>
        <end position="209"/>
    </location>
</feature>
<feature type="region of interest" description="Disordered" evidence="1">
    <location>
        <begin position="495"/>
        <end position="600"/>
    </location>
</feature>
<dbReference type="InterPro" id="IPR002035">
    <property type="entry name" value="VWF_A"/>
</dbReference>
<dbReference type="OrthoDB" id="2142040at2759"/>
<dbReference type="EMBL" id="CP055903">
    <property type="protein sequence ID" value="QKX64210.1"/>
    <property type="molecule type" value="Genomic_DNA"/>
</dbReference>
<dbReference type="GeneID" id="55998861"/>
<dbReference type="PANTHER" id="PTHR34706">
    <property type="entry name" value="SLR1338 PROTEIN"/>
    <property type="match status" value="1"/>
</dbReference>
<feature type="region of interest" description="Disordered" evidence="1">
    <location>
        <begin position="1"/>
        <end position="212"/>
    </location>
</feature>